<dbReference type="PIRSF" id="PIRSF028451">
    <property type="entry name" value="UCP028451"/>
    <property type="match status" value="1"/>
</dbReference>
<proteinExistence type="predicted"/>
<protein>
    <submittedName>
        <fullName evidence="1">TIGR02453 family protein</fullName>
    </submittedName>
</protein>
<dbReference type="RefSeq" id="WP_088393572.1">
    <property type="nucleotide sequence ID" value="NZ_MTCZ01000108.1"/>
</dbReference>
<accession>A0A246GIU6</accession>
<dbReference type="NCBIfam" id="TIGR02453">
    <property type="entry name" value="TIGR02453 family protein"/>
    <property type="match status" value="1"/>
</dbReference>
<dbReference type="PANTHER" id="PTHR36452:SF1">
    <property type="entry name" value="DUF2461 DOMAIN-CONTAINING PROTEIN"/>
    <property type="match status" value="1"/>
</dbReference>
<reference evidence="1 2" key="1">
    <citation type="journal article" date="2017" name="Infect. Genet. Evol.">
        <title>Comparative genome analysis of fish pathogen Flavobacterium columnare reveals extensive sequence diversity within the species.</title>
        <authorList>
            <person name="Kayansamruaj P."/>
            <person name="Dong H.T."/>
            <person name="Hirono I."/>
            <person name="Kondo H."/>
            <person name="Senapin S."/>
            <person name="Rodkhum C."/>
        </authorList>
    </citation>
    <scope>NUCLEOTIDE SEQUENCE [LARGE SCALE GENOMIC DNA]</scope>
    <source>
        <strain evidence="1 2">1215</strain>
    </source>
</reference>
<sequence length="224" mass="26558">MFTKEAINFLDDLKANNNTEWMHANKKRYEAYKKDYHNLIHTILEEIKPLDPSLEQLEIKNCTFRINRDIRFSKDKSPYKTNMGVWMSTNRLRKNSPGYYIHFEKDKCFIAGGVWCPESEELKKIRREIAFFHEDLEEIVNNTAFQKEFGTIDKEEGYVLKSAPKGYDINHPAIEFLKLKSFTISQPIDEKWFTDKDFAKKVASKLILIKPFNEFLNRALETEE</sequence>
<dbReference type="Pfam" id="PF09365">
    <property type="entry name" value="DUF2461"/>
    <property type="match status" value="1"/>
</dbReference>
<gene>
    <name evidence="1" type="ORF">BWK59_10205</name>
</gene>
<dbReference type="Proteomes" id="UP000197768">
    <property type="component" value="Unassembled WGS sequence"/>
</dbReference>
<name>A0A246GIU6_9FLAO</name>
<dbReference type="EMBL" id="MTCZ01000108">
    <property type="protein sequence ID" value="OWP83489.1"/>
    <property type="molecule type" value="Genomic_DNA"/>
</dbReference>
<evidence type="ECO:0000313" key="1">
    <source>
        <dbReference type="EMBL" id="OWP83489.1"/>
    </source>
</evidence>
<dbReference type="PANTHER" id="PTHR36452">
    <property type="entry name" value="CHROMOSOME 12, WHOLE GENOME SHOTGUN SEQUENCE"/>
    <property type="match status" value="1"/>
</dbReference>
<evidence type="ECO:0000313" key="2">
    <source>
        <dbReference type="Proteomes" id="UP000197768"/>
    </source>
</evidence>
<comment type="caution">
    <text evidence="1">The sequence shown here is derived from an EMBL/GenBank/DDBJ whole genome shotgun (WGS) entry which is preliminary data.</text>
</comment>
<dbReference type="InterPro" id="IPR012808">
    <property type="entry name" value="CHP02453"/>
</dbReference>
<dbReference type="InterPro" id="IPR015996">
    <property type="entry name" value="UCP028451"/>
</dbReference>
<organism evidence="1 2">
    <name type="scientific">Flavobacterium davisii</name>
    <dbReference type="NCBI Taxonomy" id="2906077"/>
    <lineage>
        <taxon>Bacteria</taxon>
        <taxon>Pseudomonadati</taxon>
        <taxon>Bacteroidota</taxon>
        <taxon>Flavobacteriia</taxon>
        <taxon>Flavobacteriales</taxon>
        <taxon>Flavobacteriaceae</taxon>
        <taxon>Flavobacterium</taxon>
    </lineage>
</organism>
<dbReference type="AlphaFoldDB" id="A0A246GIU6"/>